<keyword evidence="2" id="KW-1185">Reference proteome</keyword>
<organism evidence="1 2">
    <name type="scientific">Streptomyces citrinus</name>
    <dbReference type="NCBI Taxonomy" id="3118173"/>
    <lineage>
        <taxon>Bacteria</taxon>
        <taxon>Bacillati</taxon>
        <taxon>Actinomycetota</taxon>
        <taxon>Actinomycetes</taxon>
        <taxon>Kitasatosporales</taxon>
        <taxon>Streptomycetaceae</taxon>
        <taxon>Streptomyces</taxon>
    </lineage>
</organism>
<name>A0ACD5AB51_9ACTN</name>
<sequence>MILTYVPLRERPARRLPQLLLGLALYGFSLGLMVRAGLGLSPWSVLNEGLAHHAALSFGTLTTLVGAGVLLLWIPLRQRPTFGTFANILTVGWMSDLGLWLLPAHPGLPLRVALLLGGILLNGVSIAVYVGARCGPGPRDGLMTGLTAASGRSLRLIRTAIELTVLAAGWLLGGSVGLGTLLYALTVGTITQYCLPRCVYRARGDGGAVPGDGPARGRVAHRTGRATRRTRPPVAVTRPGRDR</sequence>
<dbReference type="EMBL" id="CP146022">
    <property type="protein sequence ID" value="WWQ63088.1"/>
    <property type="molecule type" value="Genomic_DNA"/>
</dbReference>
<reference evidence="1" key="1">
    <citation type="journal article" date="2025" name="Int. J. Syst. Evol. Microbiol.">
        <title>Streptomyces citrinus sp. nov., with yellow diffusible pigment.</title>
        <authorList>
            <person name="He Y."/>
            <person name="Yang E."/>
            <person name="Xu J."/>
            <person name="Sun Y."/>
            <person name="Sun L."/>
        </authorList>
    </citation>
    <scope>NUCLEOTIDE SEQUENCE</scope>
    <source>
        <strain evidence="1">Q6</strain>
    </source>
</reference>
<gene>
    <name evidence="1" type="ORF">V2W30_06815</name>
</gene>
<evidence type="ECO:0000313" key="2">
    <source>
        <dbReference type="Proteomes" id="UP001432251"/>
    </source>
</evidence>
<accession>A0ACD5AB51</accession>
<proteinExistence type="predicted"/>
<protein>
    <submittedName>
        <fullName evidence="1">Uncharacterized protein</fullName>
    </submittedName>
</protein>
<dbReference type="Proteomes" id="UP001432251">
    <property type="component" value="Chromosome"/>
</dbReference>
<evidence type="ECO:0000313" key="1">
    <source>
        <dbReference type="EMBL" id="WWQ63088.1"/>
    </source>
</evidence>